<organism evidence="1 2">
    <name type="scientific">Paractinoplanes rhizophilus</name>
    <dbReference type="NCBI Taxonomy" id="1416877"/>
    <lineage>
        <taxon>Bacteria</taxon>
        <taxon>Bacillati</taxon>
        <taxon>Actinomycetota</taxon>
        <taxon>Actinomycetes</taxon>
        <taxon>Micromonosporales</taxon>
        <taxon>Micromonosporaceae</taxon>
        <taxon>Paractinoplanes</taxon>
    </lineage>
</organism>
<comment type="caution">
    <text evidence="1">The sequence shown here is derived from an EMBL/GenBank/DDBJ whole genome shotgun (WGS) entry which is preliminary data.</text>
</comment>
<evidence type="ECO:0000313" key="1">
    <source>
        <dbReference type="EMBL" id="MFC7276217.1"/>
    </source>
</evidence>
<dbReference type="EMBL" id="JBHTBJ010000013">
    <property type="protein sequence ID" value="MFC7276217.1"/>
    <property type="molecule type" value="Genomic_DNA"/>
</dbReference>
<accession>A0ABW2HSZ8</accession>
<protein>
    <submittedName>
        <fullName evidence="1">Uncharacterized protein</fullName>
    </submittedName>
</protein>
<name>A0ABW2HSZ8_9ACTN</name>
<gene>
    <name evidence="1" type="ORF">ACFQS1_19670</name>
</gene>
<evidence type="ECO:0000313" key="2">
    <source>
        <dbReference type="Proteomes" id="UP001596548"/>
    </source>
</evidence>
<dbReference type="RefSeq" id="WP_378970237.1">
    <property type="nucleotide sequence ID" value="NZ_JBHTBJ010000013.1"/>
</dbReference>
<reference evidence="2" key="1">
    <citation type="journal article" date="2019" name="Int. J. Syst. Evol. Microbiol.">
        <title>The Global Catalogue of Microorganisms (GCM) 10K type strain sequencing project: providing services to taxonomists for standard genome sequencing and annotation.</title>
        <authorList>
            <consortium name="The Broad Institute Genomics Platform"/>
            <consortium name="The Broad Institute Genome Sequencing Center for Infectious Disease"/>
            <person name="Wu L."/>
            <person name="Ma J."/>
        </authorList>
    </citation>
    <scope>NUCLEOTIDE SEQUENCE [LARGE SCALE GENOMIC DNA]</scope>
    <source>
        <strain evidence="2">XZYJT-10</strain>
    </source>
</reference>
<dbReference type="Proteomes" id="UP001596548">
    <property type="component" value="Unassembled WGS sequence"/>
</dbReference>
<sequence>MDHAVARYDWGRWVADCPSPDCTNAMLLDPGQQRWQCRFPLDDHGHAFGGCGTVVPIDWPASPRAIELDLAGMPESQRQWRPEQSRAAR</sequence>
<proteinExistence type="predicted"/>
<keyword evidence="2" id="KW-1185">Reference proteome</keyword>